<dbReference type="Proteomes" id="UP001242368">
    <property type="component" value="Unassembled WGS sequence"/>
</dbReference>
<keyword evidence="3" id="KW-1185">Reference proteome</keyword>
<evidence type="ECO:0000313" key="3">
    <source>
        <dbReference type="Proteomes" id="UP001242368"/>
    </source>
</evidence>
<reference evidence="1" key="3">
    <citation type="submission" date="2023-06" db="EMBL/GenBank/DDBJ databases">
        <authorList>
            <person name="Lucena T."/>
            <person name="Sun Q."/>
        </authorList>
    </citation>
    <scope>NUCLEOTIDE SEQUENCE</scope>
    <source>
        <strain evidence="1">CECT 7184</strain>
    </source>
</reference>
<dbReference type="PANTHER" id="PTHR41913:SF1">
    <property type="entry name" value="DUF1684 DOMAIN-CONTAINING PROTEIN"/>
    <property type="match status" value="1"/>
</dbReference>
<reference evidence="1" key="1">
    <citation type="journal article" date="2014" name="Int. J. Syst. Evol. Microbiol.">
        <title>Complete genome of a new Firmicutes species belonging to the dominant human colonic microbiota ('Ruminococcus bicirculans') reveals two chromosomes and a selective capacity to utilize plant glucans.</title>
        <authorList>
            <consortium name="NISC Comparative Sequencing Program"/>
            <person name="Wegmann U."/>
            <person name="Louis P."/>
            <person name="Goesmann A."/>
            <person name="Henrissat B."/>
            <person name="Duncan S.H."/>
            <person name="Flint H.J."/>
        </authorList>
    </citation>
    <scope>NUCLEOTIDE SEQUENCE</scope>
    <source>
        <strain evidence="1">CECT 7184</strain>
    </source>
</reference>
<dbReference type="EMBL" id="JAUFQU010000001">
    <property type="protein sequence ID" value="MDN3707889.1"/>
    <property type="molecule type" value="Genomic_DNA"/>
</dbReference>
<evidence type="ECO:0000313" key="1">
    <source>
        <dbReference type="EMBL" id="MDN3707889.1"/>
    </source>
</evidence>
<dbReference type="RefSeq" id="WP_290363839.1">
    <property type="nucleotide sequence ID" value="NZ_JAUFQU010000001.1"/>
</dbReference>
<accession>A0ABT8CY47</accession>
<proteinExistence type="predicted"/>
<protein>
    <submittedName>
        <fullName evidence="1">DUF1684 domain-containing protein</fullName>
    </submittedName>
</protein>
<dbReference type="Pfam" id="PF07920">
    <property type="entry name" value="DUF1684"/>
    <property type="match status" value="1"/>
</dbReference>
<reference evidence="3" key="2">
    <citation type="journal article" date="2019" name="Int. J. Syst. Evol. Microbiol.">
        <title>The Global Catalogue of Microorganisms (GCM) 10K type strain sequencing project: providing services to taxonomists for standard genome sequencing and annotation.</title>
        <authorList>
            <consortium name="The Broad Institute Genomics Platform"/>
            <consortium name="The Broad Institute Genome Sequencing Center for Infectious Disease"/>
            <person name="Wu L."/>
            <person name="Ma J."/>
        </authorList>
    </citation>
    <scope>NUCLEOTIDE SEQUENCE [LARGE SCALE GENOMIC DNA]</scope>
    <source>
        <strain evidence="3">CECT 7184</strain>
    </source>
</reference>
<dbReference type="PANTHER" id="PTHR41913">
    <property type="entry name" value="DUF1684 DOMAIN-CONTAINING PROTEIN"/>
    <property type="match status" value="1"/>
</dbReference>
<sequence>MVKLRILLLIFPLLTFCQQKKTEAQLFQEELVKSYEDKDTSPLDAKEKREFKGIHFFPISEKYMVMAHLEKLENEKPFLMPSTGKKQNWYKKYGKITFVIDGVTYSLYVYQNQDLLRSPQHKNHLFLPFNDLTNGNTTYGGGRYIDLSIPEADTLIVDFNQAYNPYCAYSPRYSCPITPEENFIDVAILAGVTYTTDEN</sequence>
<evidence type="ECO:0000313" key="2">
    <source>
        <dbReference type="EMBL" id="MDN3709145.1"/>
    </source>
</evidence>
<organism evidence="1 3">
    <name type="scientific">Paenimyroides ceti</name>
    <dbReference type="NCBI Taxonomy" id="395087"/>
    <lineage>
        <taxon>Bacteria</taxon>
        <taxon>Pseudomonadati</taxon>
        <taxon>Bacteroidota</taxon>
        <taxon>Flavobacteriia</taxon>
        <taxon>Flavobacteriales</taxon>
        <taxon>Flavobacteriaceae</taxon>
        <taxon>Paenimyroides</taxon>
    </lineage>
</organism>
<name>A0ABT8CY47_9FLAO</name>
<comment type="caution">
    <text evidence="1">The sequence shown here is derived from an EMBL/GenBank/DDBJ whole genome shotgun (WGS) entry which is preliminary data.</text>
</comment>
<gene>
    <name evidence="1" type="ORF">QW060_12300</name>
    <name evidence="2" type="ORF">QW060_19040</name>
</gene>
<dbReference type="EMBL" id="JAUFQU010000019">
    <property type="protein sequence ID" value="MDN3709145.1"/>
    <property type="molecule type" value="Genomic_DNA"/>
</dbReference>
<dbReference type="InterPro" id="IPR012467">
    <property type="entry name" value="DUF1684"/>
</dbReference>